<dbReference type="InterPro" id="IPR017941">
    <property type="entry name" value="Rieske_2Fe-2S"/>
</dbReference>
<dbReference type="AlphaFoldDB" id="A0A541B7K1"/>
<dbReference type="CDD" id="cd03467">
    <property type="entry name" value="Rieske"/>
    <property type="match status" value="1"/>
</dbReference>
<keyword evidence="4" id="KW-0411">Iron-sulfur</keyword>
<dbReference type="GO" id="GO:0051537">
    <property type="term" value="F:2 iron, 2 sulfur cluster binding"/>
    <property type="evidence" value="ECO:0007669"/>
    <property type="project" value="UniProtKB-KW"/>
</dbReference>
<accession>A0A541B7K1</accession>
<dbReference type="RefSeq" id="WP_142100468.1">
    <property type="nucleotide sequence ID" value="NZ_VIGH01000006.1"/>
</dbReference>
<evidence type="ECO:0000256" key="3">
    <source>
        <dbReference type="ARBA" id="ARBA00023004"/>
    </source>
</evidence>
<comment type="caution">
    <text evidence="6">The sequence shown here is derived from an EMBL/GenBank/DDBJ whole genome shotgun (WGS) entry which is preliminary data.</text>
</comment>
<dbReference type="Gene3D" id="2.102.10.10">
    <property type="entry name" value="Rieske [2Fe-2S] iron-sulphur domain"/>
    <property type="match status" value="1"/>
</dbReference>
<organism evidence="6 7">
    <name type="scientific">Rhodococcus spelaei</name>
    <dbReference type="NCBI Taxonomy" id="2546320"/>
    <lineage>
        <taxon>Bacteria</taxon>
        <taxon>Bacillati</taxon>
        <taxon>Actinomycetota</taxon>
        <taxon>Actinomycetes</taxon>
        <taxon>Mycobacteriales</taxon>
        <taxon>Nocardiaceae</taxon>
        <taxon>Rhodococcus</taxon>
    </lineage>
</organism>
<name>A0A541B7K1_9NOCA</name>
<evidence type="ECO:0000256" key="1">
    <source>
        <dbReference type="ARBA" id="ARBA00022714"/>
    </source>
</evidence>
<sequence length="234" mass="24906">MSGREVRRFVEDLLRGRRPKPFRPDDAEAAEIRAAIELRASRPGSGEPGEEFVADLHRRLAAEMARPEPAPEPTHLLTGTRRQVMAGVSIAAAAAAIGAVVDRSIAPGRESGTPAAPPPEETLVPVAGEWRAVASSADVPEGGVYPFELGSVTGFVHRTNGKLQAVSGICTHQGCRLWFDGPTDRLRCPCHATAFAVTGEVLTHQLPVAPGPLPHIRIRDNDGTVEVYVPSEPA</sequence>
<evidence type="ECO:0000313" key="6">
    <source>
        <dbReference type="EMBL" id="TQF68295.1"/>
    </source>
</evidence>
<evidence type="ECO:0000259" key="5">
    <source>
        <dbReference type="PROSITE" id="PS51296"/>
    </source>
</evidence>
<dbReference type="GO" id="GO:0046872">
    <property type="term" value="F:metal ion binding"/>
    <property type="evidence" value="ECO:0007669"/>
    <property type="project" value="UniProtKB-KW"/>
</dbReference>
<evidence type="ECO:0000256" key="4">
    <source>
        <dbReference type="ARBA" id="ARBA00023014"/>
    </source>
</evidence>
<keyword evidence="3" id="KW-0408">Iron</keyword>
<dbReference type="SUPFAM" id="SSF50022">
    <property type="entry name" value="ISP domain"/>
    <property type="match status" value="1"/>
</dbReference>
<dbReference type="PROSITE" id="PS51296">
    <property type="entry name" value="RIESKE"/>
    <property type="match status" value="1"/>
</dbReference>
<feature type="domain" description="Rieske" evidence="5">
    <location>
        <begin position="130"/>
        <end position="227"/>
    </location>
</feature>
<dbReference type="InterPro" id="IPR036922">
    <property type="entry name" value="Rieske_2Fe-2S_sf"/>
</dbReference>
<dbReference type="Proteomes" id="UP000316256">
    <property type="component" value="Unassembled WGS sequence"/>
</dbReference>
<dbReference type="GO" id="GO:0016705">
    <property type="term" value="F:oxidoreductase activity, acting on paired donors, with incorporation or reduction of molecular oxygen"/>
    <property type="evidence" value="ECO:0007669"/>
    <property type="project" value="UniProtKB-ARBA"/>
</dbReference>
<gene>
    <name evidence="6" type="ORF">FK531_14400</name>
</gene>
<dbReference type="GO" id="GO:0004497">
    <property type="term" value="F:monooxygenase activity"/>
    <property type="evidence" value="ECO:0007669"/>
    <property type="project" value="UniProtKB-ARBA"/>
</dbReference>
<keyword evidence="2" id="KW-0479">Metal-binding</keyword>
<keyword evidence="7" id="KW-1185">Reference proteome</keyword>
<protein>
    <submittedName>
        <fullName evidence="6">Rieske 2Fe-2S domain-containing protein</fullName>
    </submittedName>
</protein>
<dbReference type="EMBL" id="VIGH01000006">
    <property type="protein sequence ID" value="TQF68295.1"/>
    <property type="molecule type" value="Genomic_DNA"/>
</dbReference>
<evidence type="ECO:0000313" key="7">
    <source>
        <dbReference type="Proteomes" id="UP000316256"/>
    </source>
</evidence>
<evidence type="ECO:0000256" key="2">
    <source>
        <dbReference type="ARBA" id="ARBA00022723"/>
    </source>
</evidence>
<reference evidence="6 7" key="1">
    <citation type="submission" date="2019-06" db="EMBL/GenBank/DDBJ databases">
        <title>Rhodococcus spaelei sp. nov., isolated from a cave.</title>
        <authorList>
            <person name="Lee S.D."/>
        </authorList>
    </citation>
    <scope>NUCLEOTIDE SEQUENCE [LARGE SCALE GENOMIC DNA]</scope>
    <source>
        <strain evidence="6 7">C9-5</strain>
    </source>
</reference>
<keyword evidence="1" id="KW-0001">2Fe-2S</keyword>
<dbReference type="Pfam" id="PF00355">
    <property type="entry name" value="Rieske"/>
    <property type="match status" value="1"/>
</dbReference>
<dbReference type="OrthoDB" id="147178at2"/>
<proteinExistence type="predicted"/>